<feature type="region of interest" description="Disordered" evidence="8">
    <location>
        <begin position="60"/>
        <end position="96"/>
    </location>
</feature>
<dbReference type="PANTHER" id="PTHR21508:SF5">
    <property type="entry name" value="MITOGUARDIN"/>
    <property type="match status" value="1"/>
</dbReference>
<comment type="similarity">
    <text evidence="2">Belongs to the mitoguardin family.</text>
</comment>
<accession>A0A2A2LWN6</accession>
<evidence type="ECO:0000256" key="6">
    <source>
        <dbReference type="ARBA" id="ARBA00023128"/>
    </source>
</evidence>
<dbReference type="OrthoDB" id="8880065at2759"/>
<dbReference type="STRING" id="2018661.A0A2A2LWN6"/>
<gene>
    <name evidence="10" type="ORF">WR25_13260</name>
</gene>
<name>A0A2A2LWN6_9BILA</name>
<keyword evidence="11" id="KW-1185">Reference proteome</keyword>
<sequence>MSSGGFSGRLSNRTATLTAAGVGVGVLLLGLFLRRWFRRKTPKRIESSDALSDDISARNRLYTPDMPAGRTPLSRFRGTPSMSDRGSVRNRRTRTQNSVSLPPIEADIVCGVESCQEALRTVEKALASVELVKNRSEKDRLRAETLQSALDRLVQVEKDLAAMVDTDGIGMANEDAIREEFGTQYGGGSSSWQSYQSPRGAGTLSVLSDDSFMSAFEEFAIPLDDVDIQTVDITFDQMTFLKQGLELAAKGEDPASFYKAYDELVEFLEDESNLELMEEELSQRRVVKLGFWDVVLDFILLDAFEDLKSPPSAIYSGKFKSAFFIRNFQILRF</sequence>
<dbReference type="Proteomes" id="UP000218231">
    <property type="component" value="Unassembled WGS sequence"/>
</dbReference>
<dbReference type="Pfam" id="PF10265">
    <property type="entry name" value="Miga"/>
    <property type="match status" value="1"/>
</dbReference>
<keyword evidence="3 9" id="KW-0812">Transmembrane</keyword>
<protein>
    <submittedName>
        <fullName evidence="10">Uncharacterized protein</fullName>
    </submittedName>
</protein>
<keyword evidence="6" id="KW-0496">Mitochondrion</keyword>
<feature type="transmembrane region" description="Helical" evidence="9">
    <location>
        <begin position="15"/>
        <end position="33"/>
    </location>
</feature>
<evidence type="ECO:0000256" key="1">
    <source>
        <dbReference type="ARBA" id="ARBA00004294"/>
    </source>
</evidence>
<organism evidence="10 11">
    <name type="scientific">Diploscapter pachys</name>
    <dbReference type="NCBI Taxonomy" id="2018661"/>
    <lineage>
        <taxon>Eukaryota</taxon>
        <taxon>Metazoa</taxon>
        <taxon>Ecdysozoa</taxon>
        <taxon>Nematoda</taxon>
        <taxon>Chromadorea</taxon>
        <taxon>Rhabditida</taxon>
        <taxon>Rhabditina</taxon>
        <taxon>Rhabditomorpha</taxon>
        <taxon>Rhabditoidea</taxon>
        <taxon>Rhabditidae</taxon>
        <taxon>Diploscapter</taxon>
    </lineage>
</organism>
<evidence type="ECO:0000256" key="4">
    <source>
        <dbReference type="ARBA" id="ARBA00022787"/>
    </source>
</evidence>
<evidence type="ECO:0000256" key="2">
    <source>
        <dbReference type="ARBA" id="ARBA00008969"/>
    </source>
</evidence>
<evidence type="ECO:0000256" key="7">
    <source>
        <dbReference type="ARBA" id="ARBA00023136"/>
    </source>
</evidence>
<evidence type="ECO:0000256" key="3">
    <source>
        <dbReference type="ARBA" id="ARBA00022692"/>
    </source>
</evidence>
<dbReference type="GO" id="GO:0008053">
    <property type="term" value="P:mitochondrial fusion"/>
    <property type="evidence" value="ECO:0007669"/>
    <property type="project" value="InterPro"/>
</dbReference>
<proteinExistence type="inferred from homology"/>
<evidence type="ECO:0000313" key="11">
    <source>
        <dbReference type="Proteomes" id="UP000218231"/>
    </source>
</evidence>
<comment type="subcellular location">
    <subcellularLocation>
        <location evidence="1">Mitochondrion outer membrane</location>
    </subcellularLocation>
</comment>
<keyword evidence="4" id="KW-1000">Mitochondrion outer membrane</keyword>
<comment type="caution">
    <text evidence="10">The sequence shown here is derived from an EMBL/GenBank/DDBJ whole genome shotgun (WGS) entry which is preliminary data.</text>
</comment>
<evidence type="ECO:0000313" key="10">
    <source>
        <dbReference type="EMBL" id="PAV90583.1"/>
    </source>
</evidence>
<dbReference type="AlphaFoldDB" id="A0A2A2LWN6"/>
<dbReference type="EMBL" id="LIAE01006366">
    <property type="protein sequence ID" value="PAV90583.1"/>
    <property type="molecule type" value="Genomic_DNA"/>
</dbReference>
<keyword evidence="7 9" id="KW-0472">Membrane</keyword>
<dbReference type="InterPro" id="IPR019392">
    <property type="entry name" value="Miga"/>
</dbReference>
<evidence type="ECO:0000256" key="9">
    <source>
        <dbReference type="SAM" id="Phobius"/>
    </source>
</evidence>
<dbReference type="PANTHER" id="PTHR21508">
    <property type="entry name" value="MITOGUARDIN"/>
    <property type="match status" value="1"/>
</dbReference>
<dbReference type="GO" id="GO:0005741">
    <property type="term" value="C:mitochondrial outer membrane"/>
    <property type="evidence" value="ECO:0007669"/>
    <property type="project" value="UniProtKB-SubCell"/>
</dbReference>
<evidence type="ECO:0000256" key="8">
    <source>
        <dbReference type="SAM" id="MobiDB-lite"/>
    </source>
</evidence>
<reference evidence="10 11" key="1">
    <citation type="journal article" date="2017" name="Curr. Biol.">
        <title>Genome architecture and evolution of a unichromosomal asexual nematode.</title>
        <authorList>
            <person name="Fradin H."/>
            <person name="Zegar C."/>
            <person name="Gutwein M."/>
            <person name="Lucas J."/>
            <person name="Kovtun M."/>
            <person name="Corcoran D."/>
            <person name="Baugh L.R."/>
            <person name="Kiontke K."/>
            <person name="Gunsalus K."/>
            <person name="Fitch D.H."/>
            <person name="Piano F."/>
        </authorList>
    </citation>
    <scope>NUCLEOTIDE SEQUENCE [LARGE SCALE GENOMIC DNA]</scope>
    <source>
        <strain evidence="10">PF1309</strain>
    </source>
</reference>
<keyword evidence="5 9" id="KW-1133">Transmembrane helix</keyword>
<evidence type="ECO:0000256" key="5">
    <source>
        <dbReference type="ARBA" id="ARBA00022989"/>
    </source>
</evidence>